<dbReference type="InterPro" id="IPR035472">
    <property type="entry name" value="RpiR-like_SIS"/>
</dbReference>
<feature type="domain" description="HTH rpiR-type" evidence="4">
    <location>
        <begin position="7"/>
        <end position="83"/>
    </location>
</feature>
<dbReference type="SUPFAM" id="SSF53697">
    <property type="entry name" value="SIS domain"/>
    <property type="match status" value="1"/>
</dbReference>
<dbReference type="PANTHER" id="PTHR30514:SF1">
    <property type="entry name" value="HTH-TYPE TRANSCRIPTIONAL REGULATOR HEXR-RELATED"/>
    <property type="match status" value="1"/>
</dbReference>
<keyword evidence="2" id="KW-0238">DNA-binding</keyword>
<protein>
    <submittedName>
        <fullName evidence="6">HTH-type transcriptional regulator RpiR</fullName>
    </submittedName>
</protein>
<evidence type="ECO:0000256" key="3">
    <source>
        <dbReference type="ARBA" id="ARBA00023163"/>
    </source>
</evidence>
<dbReference type="Gene3D" id="1.10.10.10">
    <property type="entry name" value="Winged helix-like DNA-binding domain superfamily/Winged helix DNA-binding domain"/>
    <property type="match status" value="1"/>
</dbReference>
<proteinExistence type="predicted"/>
<dbReference type="EMBL" id="OMOJ01000010">
    <property type="protein sequence ID" value="SPF81499.1"/>
    <property type="molecule type" value="Genomic_DNA"/>
</dbReference>
<evidence type="ECO:0000259" key="5">
    <source>
        <dbReference type="PROSITE" id="PS51464"/>
    </source>
</evidence>
<dbReference type="GO" id="GO:1901135">
    <property type="term" value="P:carbohydrate derivative metabolic process"/>
    <property type="evidence" value="ECO:0007669"/>
    <property type="project" value="InterPro"/>
</dbReference>
<reference evidence="7" key="1">
    <citation type="submission" date="2018-03" db="EMBL/GenBank/DDBJ databases">
        <authorList>
            <person name="Rodrigo-Torres L."/>
            <person name="Arahal R. D."/>
            <person name="Lucena T."/>
        </authorList>
    </citation>
    <scope>NUCLEOTIDE SEQUENCE [LARGE SCALE GENOMIC DNA]</scope>
    <source>
        <strain evidence="7">CECT 8871</strain>
    </source>
</reference>
<dbReference type="Proteomes" id="UP000244904">
    <property type="component" value="Unassembled WGS sequence"/>
</dbReference>
<dbReference type="GO" id="GO:0097367">
    <property type="term" value="F:carbohydrate derivative binding"/>
    <property type="evidence" value="ECO:0007669"/>
    <property type="project" value="InterPro"/>
</dbReference>
<evidence type="ECO:0000313" key="7">
    <source>
        <dbReference type="Proteomes" id="UP000244904"/>
    </source>
</evidence>
<keyword evidence="3" id="KW-0804">Transcription</keyword>
<dbReference type="PROSITE" id="PS51464">
    <property type="entry name" value="SIS"/>
    <property type="match status" value="1"/>
</dbReference>
<keyword evidence="1" id="KW-0805">Transcription regulation</keyword>
<dbReference type="CDD" id="cd05013">
    <property type="entry name" value="SIS_RpiR"/>
    <property type="match status" value="1"/>
</dbReference>
<dbReference type="Pfam" id="PF01418">
    <property type="entry name" value="HTH_6"/>
    <property type="match status" value="1"/>
</dbReference>
<gene>
    <name evidence="6" type="primary">rpiR</name>
    <name evidence="6" type="ORF">PRI8871_03323</name>
</gene>
<dbReference type="InterPro" id="IPR046348">
    <property type="entry name" value="SIS_dom_sf"/>
</dbReference>
<organism evidence="6 7">
    <name type="scientific">Pseudoprimorskyibacter insulae</name>
    <dbReference type="NCBI Taxonomy" id="1695997"/>
    <lineage>
        <taxon>Bacteria</taxon>
        <taxon>Pseudomonadati</taxon>
        <taxon>Pseudomonadota</taxon>
        <taxon>Alphaproteobacteria</taxon>
        <taxon>Rhodobacterales</taxon>
        <taxon>Paracoccaceae</taxon>
        <taxon>Pseudoprimorskyibacter</taxon>
    </lineage>
</organism>
<dbReference type="AlphaFoldDB" id="A0A2R8B064"/>
<name>A0A2R8B064_9RHOB</name>
<dbReference type="InterPro" id="IPR047640">
    <property type="entry name" value="RpiR-like"/>
</dbReference>
<dbReference type="Pfam" id="PF01380">
    <property type="entry name" value="SIS"/>
    <property type="match status" value="1"/>
</dbReference>
<evidence type="ECO:0000256" key="2">
    <source>
        <dbReference type="ARBA" id="ARBA00023125"/>
    </source>
</evidence>
<accession>A0A2R8B064</accession>
<dbReference type="InterPro" id="IPR001347">
    <property type="entry name" value="SIS_dom"/>
</dbReference>
<evidence type="ECO:0000259" key="4">
    <source>
        <dbReference type="PROSITE" id="PS51071"/>
    </source>
</evidence>
<dbReference type="PANTHER" id="PTHR30514">
    <property type="entry name" value="GLUCOKINASE"/>
    <property type="match status" value="1"/>
</dbReference>
<evidence type="ECO:0000256" key="1">
    <source>
        <dbReference type="ARBA" id="ARBA00023015"/>
    </source>
</evidence>
<dbReference type="SUPFAM" id="SSF46689">
    <property type="entry name" value="Homeodomain-like"/>
    <property type="match status" value="1"/>
</dbReference>
<evidence type="ECO:0000313" key="6">
    <source>
        <dbReference type="EMBL" id="SPF81499.1"/>
    </source>
</evidence>
<dbReference type="Gene3D" id="3.40.50.10490">
    <property type="entry name" value="Glucose-6-phosphate isomerase like protein, domain 1"/>
    <property type="match status" value="1"/>
</dbReference>
<dbReference type="InterPro" id="IPR009057">
    <property type="entry name" value="Homeodomain-like_sf"/>
</dbReference>
<dbReference type="InterPro" id="IPR000281">
    <property type="entry name" value="HTH_RpiR"/>
</dbReference>
<dbReference type="NCBIfam" id="NF008458">
    <property type="entry name" value="PRK11337.1"/>
    <property type="match status" value="1"/>
</dbReference>
<keyword evidence="7" id="KW-1185">Reference proteome</keyword>
<dbReference type="InterPro" id="IPR036388">
    <property type="entry name" value="WH-like_DNA-bd_sf"/>
</dbReference>
<dbReference type="GO" id="GO:0003677">
    <property type="term" value="F:DNA binding"/>
    <property type="evidence" value="ECO:0007669"/>
    <property type="project" value="UniProtKB-KW"/>
</dbReference>
<dbReference type="GO" id="GO:0003700">
    <property type="term" value="F:DNA-binding transcription factor activity"/>
    <property type="evidence" value="ECO:0007669"/>
    <property type="project" value="InterPro"/>
</dbReference>
<feature type="domain" description="SIS" evidence="5">
    <location>
        <begin position="127"/>
        <end position="267"/>
    </location>
</feature>
<sequence length="286" mass="31334">MMLGDPETVAAQIRMRLPKLTPLEGKVAGDILARKDINDDTPLKDVAEKSSVSEAMVVKVAKKLGFAGFREFRKGLIEYYKSDAAALHTEISNDDTSSEIVQKVFRTSMQALEETFAIFDLAAFDRAADYLHRAKQRDFYGFGGSAQIARDARHKFLRIGLRGSVFDDAHMMLMSASLLEPEDVVTAFSHSGETSILLEAVQLARKNGARVIAFTNYHDSTLAQTADVVLCSTAENSALLGENATARIAQLNLLDALFVATAQRDRAAADANLIKTMSAVSKKRER</sequence>
<dbReference type="PROSITE" id="PS51071">
    <property type="entry name" value="HTH_RPIR"/>
    <property type="match status" value="1"/>
</dbReference>